<reference evidence="10 11" key="1">
    <citation type="journal article" date="2018" name="J. Microbiol.">
        <title>Leifsonia flava sp. nov., a novel actinobacterium isolated from the rhizosphere of Aquilegia viridiflora.</title>
        <authorList>
            <person name="Cai Y."/>
            <person name="Tao W.Z."/>
            <person name="Ma Y.J."/>
            <person name="Cheng J."/>
            <person name="Zhang M.Y."/>
            <person name="Zhang Y.X."/>
        </authorList>
    </citation>
    <scope>NUCLEOTIDE SEQUENCE [LARGE SCALE GENOMIC DNA]</scope>
    <source>
        <strain evidence="10 11">SYP-B2174</strain>
    </source>
</reference>
<feature type="binding site" evidence="8">
    <location>
        <position position="444"/>
    </location>
    <ligand>
        <name>Zn(2+)</name>
        <dbReference type="ChEBI" id="CHEBI:29105"/>
        <label>1</label>
    </ligand>
</feature>
<accession>A0A4Y9R3S7</accession>
<evidence type="ECO:0000256" key="7">
    <source>
        <dbReference type="ARBA" id="ARBA00023125"/>
    </source>
</evidence>
<keyword evidence="11" id="KW-1185">Reference proteome</keyword>
<feature type="binding site" evidence="8">
    <location>
        <position position="417"/>
    </location>
    <ligand>
        <name>Zn(2+)</name>
        <dbReference type="ChEBI" id="CHEBI:29105"/>
        <label>2</label>
    </ligand>
</feature>
<feature type="binding site" evidence="8">
    <location>
        <position position="432"/>
    </location>
    <ligand>
        <name>Zn(2+)</name>
        <dbReference type="ChEBI" id="CHEBI:29105"/>
        <label>2</label>
    </ligand>
</feature>
<dbReference type="InterPro" id="IPR042115">
    <property type="entry name" value="PriA_3primeBD_sf"/>
</dbReference>
<feature type="binding site" evidence="8">
    <location>
        <position position="414"/>
    </location>
    <ligand>
        <name>Zn(2+)</name>
        <dbReference type="ChEBI" id="CHEBI:29105"/>
        <label>2</label>
    </ligand>
</feature>
<dbReference type="AlphaFoldDB" id="A0A4Y9R3S7"/>
<dbReference type="InterPro" id="IPR005259">
    <property type="entry name" value="PriA"/>
</dbReference>
<keyword evidence="6 8" id="KW-0067">ATP-binding</keyword>
<evidence type="ECO:0000313" key="11">
    <source>
        <dbReference type="Proteomes" id="UP000298127"/>
    </source>
</evidence>
<dbReference type="GO" id="GO:0003677">
    <property type="term" value="F:DNA binding"/>
    <property type="evidence" value="ECO:0007669"/>
    <property type="project" value="UniProtKB-UniRule"/>
</dbReference>
<organism evidence="10 11">
    <name type="scientific">Orlajensenia leifsoniae</name>
    <dbReference type="NCBI Taxonomy" id="2561933"/>
    <lineage>
        <taxon>Bacteria</taxon>
        <taxon>Bacillati</taxon>
        <taxon>Actinomycetota</taxon>
        <taxon>Actinomycetes</taxon>
        <taxon>Micrococcales</taxon>
        <taxon>Microbacteriaceae</taxon>
        <taxon>Orlajensenia</taxon>
    </lineage>
</organism>
<comment type="subunit">
    <text evidence="8">Component of the replication restart primosome.</text>
</comment>
<dbReference type="PANTHER" id="PTHR30580">
    <property type="entry name" value="PRIMOSOMAL PROTEIN N"/>
    <property type="match status" value="1"/>
</dbReference>
<dbReference type="GO" id="GO:0006310">
    <property type="term" value="P:DNA recombination"/>
    <property type="evidence" value="ECO:0007669"/>
    <property type="project" value="InterPro"/>
</dbReference>
<keyword evidence="4 8" id="KW-0547">Nucleotide-binding</keyword>
<dbReference type="Gene3D" id="3.40.1440.60">
    <property type="entry name" value="PriA, 3(prime) DNA-binding domain"/>
    <property type="match status" value="1"/>
</dbReference>
<comment type="similarity">
    <text evidence="8">Belongs to the helicase family. PriA subfamily.</text>
</comment>
<comment type="function">
    <text evidence="8">Initiates the restart of stalled replication forks, which reloads the replicative helicase on sites other than the origin of replication. Recognizes and binds to abandoned replication forks and remodels them to uncover a helicase loading site. Promotes assembly of the primosome at these replication forks.</text>
</comment>
<evidence type="ECO:0000313" key="10">
    <source>
        <dbReference type="EMBL" id="TFV98970.1"/>
    </source>
</evidence>
<keyword evidence="3 8" id="KW-0479">Metal-binding</keyword>
<dbReference type="InterPro" id="IPR041222">
    <property type="entry name" value="PriA_3primeBD"/>
</dbReference>
<dbReference type="GO" id="GO:0006302">
    <property type="term" value="P:double-strand break repair"/>
    <property type="evidence" value="ECO:0007669"/>
    <property type="project" value="InterPro"/>
</dbReference>
<dbReference type="HAMAP" id="MF_00983">
    <property type="entry name" value="PriA"/>
    <property type="match status" value="1"/>
</dbReference>
<feature type="binding site" evidence="8">
    <location>
        <position position="405"/>
    </location>
    <ligand>
        <name>Zn(2+)</name>
        <dbReference type="ChEBI" id="CHEBI:29105"/>
        <label>1</label>
    </ligand>
</feature>
<dbReference type="Gene3D" id="3.40.50.300">
    <property type="entry name" value="P-loop containing nucleotide triphosphate hydrolases"/>
    <property type="match status" value="1"/>
</dbReference>
<evidence type="ECO:0000256" key="5">
    <source>
        <dbReference type="ARBA" id="ARBA00022833"/>
    </source>
</evidence>
<evidence type="ECO:0000256" key="6">
    <source>
        <dbReference type="ARBA" id="ARBA00022840"/>
    </source>
</evidence>
<keyword evidence="7 8" id="KW-0238">DNA-binding</keyword>
<feature type="domain" description="Primosomal protein N' 3' DNA-binding" evidence="9">
    <location>
        <begin position="9"/>
        <end position="112"/>
    </location>
</feature>
<dbReference type="GO" id="GO:0006270">
    <property type="term" value="P:DNA replication initiation"/>
    <property type="evidence" value="ECO:0007669"/>
    <property type="project" value="TreeGrafter"/>
</dbReference>
<evidence type="ECO:0000256" key="8">
    <source>
        <dbReference type="HAMAP-Rule" id="MF_00983"/>
    </source>
</evidence>
<dbReference type="EMBL" id="SPQZ01000002">
    <property type="protein sequence ID" value="TFV98970.1"/>
    <property type="molecule type" value="Genomic_DNA"/>
</dbReference>
<keyword evidence="5 8" id="KW-0862">Zinc</keyword>
<evidence type="ECO:0000256" key="3">
    <source>
        <dbReference type="ARBA" id="ARBA00022723"/>
    </source>
</evidence>
<keyword evidence="1 8" id="KW-0639">Primosome</keyword>
<protein>
    <recommendedName>
        <fullName evidence="8">Probable replication restart protein PriA</fullName>
    </recommendedName>
    <alternativeName>
        <fullName evidence="8">Putative ATP-dependent DNA helicase PriA</fullName>
    </alternativeName>
</protein>
<comment type="caution">
    <text evidence="10">The sequence shown here is derived from an EMBL/GenBank/DDBJ whole genome shotgun (WGS) entry which is preliminary data.</text>
</comment>
<dbReference type="GO" id="GO:0006269">
    <property type="term" value="P:DNA replication, synthesis of primer"/>
    <property type="evidence" value="ECO:0007669"/>
    <property type="project" value="UniProtKB-KW"/>
</dbReference>
<dbReference type="GO" id="GO:1990077">
    <property type="term" value="C:primosome complex"/>
    <property type="evidence" value="ECO:0007669"/>
    <property type="project" value="UniProtKB-UniRule"/>
</dbReference>
<dbReference type="GO" id="GO:0043138">
    <property type="term" value="F:3'-5' DNA helicase activity"/>
    <property type="evidence" value="ECO:0007669"/>
    <property type="project" value="TreeGrafter"/>
</dbReference>
<feature type="binding site" evidence="8">
    <location>
        <position position="408"/>
    </location>
    <ligand>
        <name>Zn(2+)</name>
        <dbReference type="ChEBI" id="CHEBI:29105"/>
        <label>1</label>
    </ligand>
</feature>
<dbReference type="RefSeq" id="WP_135119475.1">
    <property type="nucleotide sequence ID" value="NZ_SPQZ01000002.1"/>
</dbReference>
<dbReference type="GO" id="GO:0008270">
    <property type="term" value="F:zinc ion binding"/>
    <property type="evidence" value="ECO:0007669"/>
    <property type="project" value="UniProtKB-UniRule"/>
</dbReference>
<gene>
    <name evidence="8" type="primary">priA</name>
    <name evidence="10" type="ORF">E4M00_05600</name>
</gene>
<feature type="binding site" evidence="8">
    <location>
        <position position="435"/>
    </location>
    <ligand>
        <name>Zn(2+)</name>
        <dbReference type="ChEBI" id="CHEBI:29105"/>
        <label>2</label>
    </ligand>
</feature>
<name>A0A4Y9R3S7_9MICO</name>
<dbReference type="Pfam" id="PF17764">
    <property type="entry name" value="PriA_3primeBD"/>
    <property type="match status" value="1"/>
</dbReference>
<keyword evidence="2 8" id="KW-0235">DNA replication</keyword>
<feature type="binding site" evidence="8">
    <location>
        <position position="447"/>
    </location>
    <ligand>
        <name>Zn(2+)</name>
        <dbReference type="ChEBI" id="CHEBI:29105"/>
        <label>1</label>
    </ligand>
</feature>
<sequence length="676" mass="70684">MPVPGLIARVLIDSPLPQLDHPFDYSVPDDLVDDIGVGVRVKVPFRSATRLTSGYVIGLVDADDAEFGGKLSALDSVVSSAPVLDPAVWTLARRVADRSGGTASDIVRLAVPPRQVRVEKKWLARRADAAAAEATEVAEAAEATEADTVAPAAEPTVEAVAITGYPAALANAVSVGERIALRAIPRLVELPGGAWVGHWAITLAELAVTMLASGRSSILAVPDYRDQAQLEAALAAALPAEAVVRLDARQPDAERYAAFLRCLEPAPVVVVGNRASIYAPAAALGLIVVWDDGDPLYAEQLAPYVHTRDAALVRQEQLGCALVLAGNARSVEAERLIEIGWMRAVDPERAPRPRVIPTGRQSSEDPVAQAARIPSTAWREARTALETGPVLVQVASPGYSPWIACATCREPARCTRCGGPLGVSKPGAIPACRLCGAVAADWSCSNCQGRTFRSIGAGSGRTADELGRAFPGALIVLSDGDHEVLTVGEKPALVIATRGAEPIAAGGYHAVLLLDGERMLARESLRVGEDCLRWWSNAAALAAPGAPVLLAGATGPVSDALASWRQDSFAAAELADRRALRFPPAVRAASVTGSAAGVAEALAAIEPIEAAEVLGPVPVADGQVRAIVRFDYAAGAAVAGELRAVVVRIASRTRSGRDKRRVAPTLRIRFDDPEIL</sequence>
<proteinExistence type="inferred from homology"/>
<comment type="caution">
    <text evidence="8">As this protein does not have any detectable helicase domains, it probably does not have helicase activity.</text>
</comment>
<evidence type="ECO:0000256" key="2">
    <source>
        <dbReference type="ARBA" id="ARBA00022705"/>
    </source>
</evidence>
<evidence type="ECO:0000256" key="4">
    <source>
        <dbReference type="ARBA" id="ARBA00022741"/>
    </source>
</evidence>
<dbReference type="GO" id="GO:0005524">
    <property type="term" value="F:ATP binding"/>
    <property type="evidence" value="ECO:0007669"/>
    <property type="project" value="UniProtKB-UniRule"/>
</dbReference>
<dbReference type="PANTHER" id="PTHR30580:SF0">
    <property type="entry name" value="PRIMOSOMAL PROTEIN N"/>
    <property type="match status" value="1"/>
</dbReference>
<comment type="cofactor">
    <cofactor evidence="8">
        <name>Zn(2+)</name>
        <dbReference type="ChEBI" id="CHEBI:29105"/>
    </cofactor>
    <text evidence="8">Binds 2 zinc ions per subunit.</text>
</comment>
<dbReference type="Proteomes" id="UP000298127">
    <property type="component" value="Unassembled WGS sequence"/>
</dbReference>
<evidence type="ECO:0000256" key="1">
    <source>
        <dbReference type="ARBA" id="ARBA00022515"/>
    </source>
</evidence>
<evidence type="ECO:0000259" key="9">
    <source>
        <dbReference type="Pfam" id="PF17764"/>
    </source>
</evidence>
<dbReference type="InterPro" id="IPR027417">
    <property type="entry name" value="P-loop_NTPase"/>
</dbReference>